<dbReference type="SUPFAM" id="SSF56601">
    <property type="entry name" value="beta-lactamase/transpeptidase-like"/>
    <property type="match status" value="1"/>
</dbReference>
<comment type="similarity">
    <text evidence="3">Belongs to the transpeptidase family.</text>
</comment>
<dbReference type="Gene3D" id="3.90.1310.10">
    <property type="entry name" value="Penicillin-binding protein 2a (Domain 2)"/>
    <property type="match status" value="1"/>
</dbReference>
<evidence type="ECO:0000256" key="3">
    <source>
        <dbReference type="ARBA" id="ARBA00007171"/>
    </source>
</evidence>
<keyword evidence="10" id="KW-0961">Cell wall biogenesis/degradation</keyword>
<dbReference type="SUPFAM" id="SSF56519">
    <property type="entry name" value="Penicillin binding protein dimerisation domain"/>
    <property type="match status" value="1"/>
</dbReference>
<dbReference type="GO" id="GO:0071555">
    <property type="term" value="P:cell wall organization"/>
    <property type="evidence" value="ECO:0007669"/>
    <property type="project" value="UniProtKB-KW"/>
</dbReference>
<evidence type="ECO:0000256" key="2">
    <source>
        <dbReference type="ARBA" id="ARBA00004236"/>
    </source>
</evidence>
<evidence type="ECO:0000259" key="13">
    <source>
        <dbReference type="Pfam" id="PF03717"/>
    </source>
</evidence>
<reference evidence="14" key="1">
    <citation type="submission" date="2020-09" db="EMBL/GenBank/DDBJ databases">
        <title>New species isolated from human feces.</title>
        <authorList>
            <person name="Kitahara M."/>
            <person name="Shigeno Y."/>
            <person name="Shime M."/>
            <person name="Matsumoto Y."/>
            <person name="Nakamura S."/>
            <person name="Motooka D."/>
            <person name="Fukuoka S."/>
            <person name="Nishikawa H."/>
            <person name="Benno Y."/>
        </authorList>
    </citation>
    <scope>NUCLEOTIDE SEQUENCE</scope>
    <source>
        <strain evidence="14">MM50</strain>
    </source>
</reference>
<dbReference type="GO" id="GO:0008360">
    <property type="term" value="P:regulation of cell shape"/>
    <property type="evidence" value="ECO:0007669"/>
    <property type="project" value="UniProtKB-KW"/>
</dbReference>
<dbReference type="InterPro" id="IPR036138">
    <property type="entry name" value="PBP_dimer_sf"/>
</dbReference>
<name>A0A810Q314_9FIRM</name>
<evidence type="ECO:0000256" key="1">
    <source>
        <dbReference type="ARBA" id="ARBA00004167"/>
    </source>
</evidence>
<feature type="domain" description="Penicillin-binding protein transpeptidase" evidence="12">
    <location>
        <begin position="348"/>
        <end position="669"/>
    </location>
</feature>
<protein>
    <recommendedName>
        <fullName evidence="16">Penicillin-binding protein 2</fullName>
    </recommendedName>
</protein>
<dbReference type="GO" id="GO:0071972">
    <property type="term" value="F:peptidoglycan L,D-transpeptidase activity"/>
    <property type="evidence" value="ECO:0007669"/>
    <property type="project" value="TreeGrafter"/>
</dbReference>
<evidence type="ECO:0000256" key="5">
    <source>
        <dbReference type="ARBA" id="ARBA00022692"/>
    </source>
</evidence>
<dbReference type="Gene3D" id="1.10.10.1230">
    <property type="entry name" value="Penicillin-binding protein, N-terminal non-catalytic domain, head sub-domain"/>
    <property type="match status" value="1"/>
</dbReference>
<dbReference type="InterPro" id="IPR050515">
    <property type="entry name" value="Beta-lactam/transpept"/>
</dbReference>
<evidence type="ECO:0000256" key="9">
    <source>
        <dbReference type="ARBA" id="ARBA00023136"/>
    </source>
</evidence>
<dbReference type="RefSeq" id="WP_213540988.1">
    <property type="nucleotide sequence ID" value="NZ_AP023418.1"/>
</dbReference>
<keyword evidence="15" id="KW-1185">Reference proteome</keyword>
<proteinExistence type="inferred from homology"/>
<dbReference type="EMBL" id="AP023418">
    <property type="protein sequence ID" value="BCK82420.1"/>
    <property type="molecule type" value="Genomic_DNA"/>
</dbReference>
<evidence type="ECO:0000256" key="4">
    <source>
        <dbReference type="ARBA" id="ARBA00022475"/>
    </source>
</evidence>
<dbReference type="InterPro" id="IPR001460">
    <property type="entry name" value="PCN-bd_Tpept"/>
</dbReference>
<keyword evidence="7" id="KW-0573">Peptidoglycan synthesis</keyword>
<evidence type="ECO:0000313" key="14">
    <source>
        <dbReference type="EMBL" id="BCK82420.1"/>
    </source>
</evidence>
<keyword evidence="6" id="KW-0133">Cell shape</keyword>
<evidence type="ECO:0000256" key="10">
    <source>
        <dbReference type="ARBA" id="ARBA00023316"/>
    </source>
</evidence>
<keyword evidence="4" id="KW-1003">Cell membrane</keyword>
<dbReference type="AlphaFoldDB" id="A0A810Q314"/>
<dbReference type="Gene3D" id="3.40.710.10">
    <property type="entry name" value="DD-peptidase/beta-lactamase superfamily"/>
    <property type="match status" value="1"/>
</dbReference>
<evidence type="ECO:0000256" key="8">
    <source>
        <dbReference type="ARBA" id="ARBA00022989"/>
    </source>
</evidence>
<dbReference type="GO" id="GO:0005886">
    <property type="term" value="C:plasma membrane"/>
    <property type="evidence" value="ECO:0007669"/>
    <property type="project" value="UniProtKB-SubCell"/>
</dbReference>
<organism evidence="14 15">
    <name type="scientific">Vescimonas coprocola</name>
    <dbReference type="NCBI Taxonomy" id="2714355"/>
    <lineage>
        <taxon>Bacteria</taxon>
        <taxon>Bacillati</taxon>
        <taxon>Bacillota</taxon>
        <taxon>Clostridia</taxon>
        <taxon>Eubacteriales</taxon>
        <taxon>Oscillospiraceae</taxon>
        <taxon>Vescimonas</taxon>
    </lineage>
</organism>
<gene>
    <name evidence="14" type="ORF">MM50RIKEN_21830</name>
</gene>
<evidence type="ECO:0000313" key="15">
    <source>
        <dbReference type="Proteomes" id="UP000681035"/>
    </source>
</evidence>
<dbReference type="Pfam" id="PF00905">
    <property type="entry name" value="Transpeptidase"/>
    <property type="match status" value="1"/>
</dbReference>
<dbReference type="InterPro" id="IPR005311">
    <property type="entry name" value="PBP_dimer"/>
</dbReference>
<dbReference type="InterPro" id="IPR012338">
    <property type="entry name" value="Beta-lactam/transpept-like"/>
</dbReference>
<evidence type="ECO:0008006" key="16">
    <source>
        <dbReference type="Google" id="ProtNLM"/>
    </source>
</evidence>
<evidence type="ECO:0000259" key="12">
    <source>
        <dbReference type="Pfam" id="PF00905"/>
    </source>
</evidence>
<dbReference type="PANTHER" id="PTHR30627:SF2">
    <property type="entry name" value="PEPTIDOGLYCAN D,D-TRANSPEPTIDASE MRDA"/>
    <property type="match status" value="1"/>
</dbReference>
<dbReference type="Proteomes" id="UP000681035">
    <property type="component" value="Chromosome"/>
</dbReference>
<dbReference type="GO" id="GO:0009252">
    <property type="term" value="P:peptidoglycan biosynthetic process"/>
    <property type="evidence" value="ECO:0007669"/>
    <property type="project" value="UniProtKB-KW"/>
</dbReference>
<dbReference type="Pfam" id="PF03717">
    <property type="entry name" value="PBP_dimer"/>
    <property type="match status" value="1"/>
</dbReference>
<evidence type="ECO:0000256" key="7">
    <source>
        <dbReference type="ARBA" id="ARBA00022984"/>
    </source>
</evidence>
<feature type="transmembrane region" description="Helical" evidence="11">
    <location>
        <begin position="12"/>
        <end position="29"/>
    </location>
</feature>
<dbReference type="KEGG" id="vcop:MM50RIKEN_21830"/>
<keyword evidence="5 11" id="KW-0812">Transmembrane</keyword>
<dbReference type="PANTHER" id="PTHR30627">
    <property type="entry name" value="PEPTIDOGLYCAN D,D-TRANSPEPTIDASE"/>
    <property type="match status" value="1"/>
</dbReference>
<accession>A0A810Q314</accession>
<keyword evidence="9 11" id="KW-0472">Membrane</keyword>
<dbReference type="GO" id="GO:0008658">
    <property type="term" value="F:penicillin binding"/>
    <property type="evidence" value="ECO:0007669"/>
    <property type="project" value="InterPro"/>
</dbReference>
<feature type="domain" description="Penicillin-binding protein dimerisation" evidence="13">
    <location>
        <begin position="53"/>
        <end position="303"/>
    </location>
</feature>
<keyword evidence="8 11" id="KW-1133">Transmembrane helix</keyword>
<evidence type="ECO:0000256" key="6">
    <source>
        <dbReference type="ARBA" id="ARBA00022960"/>
    </source>
</evidence>
<comment type="subcellular location">
    <subcellularLocation>
        <location evidence="2">Cell membrane</location>
    </subcellularLocation>
    <subcellularLocation>
        <location evidence="1">Membrane</location>
        <topology evidence="1">Single-pass membrane protein</topology>
    </subcellularLocation>
</comment>
<sequence length="693" mass="74699">MKSYLAKSRLVPLVLIFGMILLIFCGVLYNTQILNGSDYKARSLASNATAQTVEASRGIITDRNGKVLISNRLTYTLVFSDEEFESDTDCNDAIFRLLELCRSNNVKWTDTLPVSKEPPFTYTTPTDEGAFRKYLESEDLPAITVGTLRPTQEAPLFMAQLRKLYGVADSYSDTDARAIIGVRYQLALRDIAGGTYTFASDVSVELINQVVDGRYAGVTTGTASARVYDTTYAAHVLGRLSPIYQEDWVGDPDNGIVGYRDKGYSMDALVGESGVEKAFEEYLHGENGTKLITTTSDGQITGEFYTKEPKPGNTVALTLDIDLQEDVEKALSKTIGDMTEKDGIRRGGAAVVVGVGSGEVLALASYPTYDISKWDEIYDTLASDDKGAPLFNRAIGGTYAPGSTFKPCTAVAALESGVITPSTTILDRGIYDYYSSPQPRCWIYSSYGSTHGRVNVSEAITVSCNYFFYEVGRLTGIKTLDDYATQFGLGQYTGIEIGGPNSAEAKGALASPEYAEANDLEWSDGQTLTAAIGQSYNLFTPLQLANYIATLVGNGEHYAAHLLKNVKTYNNSAVVYAYDKDPVNVVEMQDSTVEAIKTGMHDLTTGSLSTYFSKCVVPAGAKTGTAETGVTDANNGTFVCFAPYDDPQIAVAVVIEKGGAGAALAETAVDILNAYFSREEIGTAIIGENTLLN</sequence>
<evidence type="ECO:0000256" key="11">
    <source>
        <dbReference type="SAM" id="Phobius"/>
    </source>
</evidence>